<proteinExistence type="predicted"/>
<dbReference type="InParanoid" id="A0A7J6ITW8"/>
<evidence type="ECO:0000256" key="1">
    <source>
        <dbReference type="SAM" id="MobiDB-lite"/>
    </source>
</evidence>
<reference evidence="3 4" key="2">
    <citation type="submission" date="2020-04" db="EMBL/GenBank/DDBJ databases">
        <title>Genome sequencing and assembly of multiple isolates from the Colletotrichum gloeosporioides species complex.</title>
        <authorList>
            <person name="Gan P."/>
            <person name="Shirasu K."/>
        </authorList>
    </citation>
    <scope>NUCLEOTIDE SEQUENCE [LARGE SCALE GENOMIC DNA]</scope>
    <source>
        <strain evidence="3 4">Nara gc5</strain>
    </source>
</reference>
<feature type="transmembrane region" description="Helical" evidence="2">
    <location>
        <begin position="220"/>
        <end position="243"/>
    </location>
</feature>
<dbReference type="GeneID" id="43607786"/>
<dbReference type="EMBL" id="ANPB02000007">
    <property type="protein sequence ID" value="KAF4479777.1"/>
    <property type="molecule type" value="Genomic_DNA"/>
</dbReference>
<keyword evidence="2" id="KW-0472">Membrane</keyword>
<comment type="caution">
    <text evidence="3">The sequence shown here is derived from an EMBL/GenBank/DDBJ whole genome shotgun (WGS) entry which is preliminary data.</text>
</comment>
<protein>
    <submittedName>
        <fullName evidence="3">Uncharacterized protein</fullName>
    </submittedName>
</protein>
<keyword evidence="2" id="KW-1133">Transmembrane helix</keyword>
<dbReference type="Proteomes" id="UP000011096">
    <property type="component" value="Unassembled WGS sequence"/>
</dbReference>
<evidence type="ECO:0000256" key="2">
    <source>
        <dbReference type="SAM" id="Phobius"/>
    </source>
</evidence>
<feature type="region of interest" description="Disordered" evidence="1">
    <location>
        <begin position="108"/>
        <end position="130"/>
    </location>
</feature>
<sequence length="252" mass="28078">MRVASRHGFCLLPLPPSANNHNIVLALVPSIDASLRQGILATYPAARAYIQRDRESRVASNAMRLPCLISRPGPQLAPSPPPWGLKSAPTHPGGSMLMLMLKPITNSSPEQAYPCPQTDRRPNPTPGQFYAPNSRQTPIFTIPPANVVRPLSGRPLFWTHETGFMASMAAILLFCSHAVLFHIFTTPVSSRPRFFASLSPRQAVMLLKSTKQPHNISQHFLFRLFSFFLFSFQVFVIVIVVAFPKPDFLDFF</sequence>
<evidence type="ECO:0000313" key="4">
    <source>
        <dbReference type="Proteomes" id="UP000011096"/>
    </source>
</evidence>
<keyword evidence="4" id="KW-1185">Reference proteome</keyword>
<feature type="transmembrane region" description="Helical" evidence="2">
    <location>
        <begin position="164"/>
        <end position="184"/>
    </location>
</feature>
<keyword evidence="2" id="KW-0812">Transmembrane</keyword>
<dbReference type="AlphaFoldDB" id="A0A7J6ITW8"/>
<gene>
    <name evidence="3" type="ORF">CGGC5_v011759</name>
</gene>
<name>A0A7J6ITW8_COLFN</name>
<accession>A0A7J6ITW8</accession>
<reference evidence="3 4" key="1">
    <citation type="submission" date="2012-08" db="EMBL/GenBank/DDBJ databases">
        <authorList>
            <person name="Gan P.H.P."/>
            <person name="Ikeda K."/>
            <person name="Irieda H."/>
            <person name="Narusaka M."/>
            <person name="O'Connell R.J."/>
            <person name="Narusaka Y."/>
            <person name="Takano Y."/>
            <person name="Kubo Y."/>
            <person name="Shirasu K."/>
        </authorList>
    </citation>
    <scope>NUCLEOTIDE SEQUENCE [LARGE SCALE GENOMIC DNA]</scope>
    <source>
        <strain evidence="3 4">Nara gc5</strain>
    </source>
</reference>
<organism evidence="3 4">
    <name type="scientific">Colletotrichum fructicola (strain Nara gc5)</name>
    <name type="common">Anthracnose fungus</name>
    <name type="synonym">Colletotrichum gloeosporioides (strain Nara gc5)</name>
    <dbReference type="NCBI Taxonomy" id="1213859"/>
    <lineage>
        <taxon>Eukaryota</taxon>
        <taxon>Fungi</taxon>
        <taxon>Dikarya</taxon>
        <taxon>Ascomycota</taxon>
        <taxon>Pezizomycotina</taxon>
        <taxon>Sordariomycetes</taxon>
        <taxon>Hypocreomycetidae</taxon>
        <taxon>Glomerellales</taxon>
        <taxon>Glomerellaceae</taxon>
        <taxon>Colletotrichum</taxon>
        <taxon>Colletotrichum gloeosporioides species complex</taxon>
    </lineage>
</organism>
<dbReference type="RefSeq" id="XP_066008041.1">
    <property type="nucleotide sequence ID" value="XM_066152578.1"/>
</dbReference>
<evidence type="ECO:0000313" key="3">
    <source>
        <dbReference type="EMBL" id="KAF4479777.1"/>
    </source>
</evidence>